<gene>
    <name evidence="1" type="ORF">ERS852578_00523</name>
</gene>
<evidence type="ECO:0000313" key="1">
    <source>
        <dbReference type="EMBL" id="CUM83086.1"/>
    </source>
</evidence>
<dbReference type="AlphaFoldDB" id="A0A173RZC2"/>
<accession>A0A173RZC2</accession>
<dbReference type="RefSeq" id="WP_055182291.1">
    <property type="nucleotide sequence ID" value="NZ_CYYC01000004.1"/>
</dbReference>
<dbReference type="EMBL" id="CYYC01000004">
    <property type="protein sequence ID" value="CUM83086.1"/>
    <property type="molecule type" value="Genomic_DNA"/>
</dbReference>
<evidence type="ECO:0000313" key="2">
    <source>
        <dbReference type="Proteomes" id="UP000095390"/>
    </source>
</evidence>
<sequence>MMSHEYRILERMLVEGKISRQEFKERIDAEYSKLGQKLMNNEIAPDEHVERYNALMELEPQSFGPPQKHEHI</sequence>
<organism evidence="1 2">
    <name type="scientific">Anaerobutyricum hallii</name>
    <dbReference type="NCBI Taxonomy" id="39488"/>
    <lineage>
        <taxon>Bacteria</taxon>
        <taxon>Bacillati</taxon>
        <taxon>Bacillota</taxon>
        <taxon>Clostridia</taxon>
        <taxon>Lachnospirales</taxon>
        <taxon>Lachnospiraceae</taxon>
        <taxon>Anaerobutyricum</taxon>
    </lineage>
</organism>
<name>A0A173RZC2_9FIRM</name>
<reference evidence="1 2" key="1">
    <citation type="submission" date="2015-09" db="EMBL/GenBank/DDBJ databases">
        <authorList>
            <consortium name="Pathogen Informatics"/>
        </authorList>
    </citation>
    <scope>NUCLEOTIDE SEQUENCE [LARGE SCALE GENOMIC DNA]</scope>
    <source>
        <strain evidence="1 2">2789STDY5834966</strain>
    </source>
</reference>
<protein>
    <submittedName>
        <fullName evidence="1">Uncharacterized protein</fullName>
    </submittedName>
</protein>
<dbReference type="Proteomes" id="UP000095390">
    <property type="component" value="Unassembled WGS sequence"/>
</dbReference>
<proteinExistence type="predicted"/>